<name>A0A3S3SA54_9HYPH</name>
<dbReference type="InterPro" id="IPR017896">
    <property type="entry name" value="4Fe4S_Fe-S-bd"/>
</dbReference>
<evidence type="ECO:0000256" key="5">
    <source>
        <dbReference type="ARBA" id="ARBA00023004"/>
    </source>
</evidence>
<proteinExistence type="predicted"/>
<dbReference type="GO" id="GO:0051539">
    <property type="term" value="F:4 iron, 4 sulfur cluster binding"/>
    <property type="evidence" value="ECO:0007669"/>
    <property type="project" value="UniProtKB-KW"/>
</dbReference>
<dbReference type="InterPro" id="IPR017900">
    <property type="entry name" value="4Fe4S_Fe_S_CS"/>
</dbReference>
<accession>A0A3S3SA54</accession>
<comment type="caution">
    <text evidence="9">The sequence shown here is derived from an EMBL/GenBank/DDBJ whole genome shotgun (WGS) entry which is preliminary data.</text>
</comment>
<dbReference type="OrthoDB" id="9811700at2"/>
<keyword evidence="7" id="KW-1133">Transmembrane helix</keyword>
<dbReference type="InterPro" id="IPR013783">
    <property type="entry name" value="Ig-like_fold"/>
</dbReference>
<feature type="transmembrane region" description="Helical" evidence="7">
    <location>
        <begin position="208"/>
        <end position="227"/>
    </location>
</feature>
<dbReference type="Proteomes" id="UP000287687">
    <property type="component" value="Unassembled WGS sequence"/>
</dbReference>
<keyword evidence="2" id="KW-0004">4Fe-4S</keyword>
<keyword evidence="5" id="KW-0408">Iron</keyword>
<keyword evidence="4" id="KW-0249">Electron transport</keyword>
<evidence type="ECO:0000256" key="2">
    <source>
        <dbReference type="ARBA" id="ARBA00022485"/>
    </source>
</evidence>
<dbReference type="Pfam" id="PF12801">
    <property type="entry name" value="Fer4_5"/>
    <property type="match status" value="1"/>
</dbReference>
<dbReference type="Pfam" id="PF11614">
    <property type="entry name" value="FixG_C"/>
    <property type="match status" value="1"/>
</dbReference>
<evidence type="ECO:0000313" key="10">
    <source>
        <dbReference type="Proteomes" id="UP000287687"/>
    </source>
</evidence>
<feature type="transmembrane region" description="Helical" evidence="7">
    <location>
        <begin position="100"/>
        <end position="121"/>
    </location>
</feature>
<dbReference type="SUPFAM" id="SSF54862">
    <property type="entry name" value="4Fe-4S ferredoxins"/>
    <property type="match status" value="1"/>
</dbReference>
<dbReference type="PANTHER" id="PTHR30176:SF3">
    <property type="entry name" value="FERREDOXIN-TYPE PROTEIN NAPH"/>
    <property type="match status" value="1"/>
</dbReference>
<evidence type="ECO:0000256" key="3">
    <source>
        <dbReference type="ARBA" id="ARBA00022723"/>
    </source>
</evidence>
<dbReference type="GO" id="GO:0046872">
    <property type="term" value="F:metal ion binding"/>
    <property type="evidence" value="ECO:0007669"/>
    <property type="project" value="UniProtKB-KW"/>
</dbReference>
<evidence type="ECO:0000256" key="1">
    <source>
        <dbReference type="ARBA" id="ARBA00022448"/>
    </source>
</evidence>
<gene>
    <name evidence="9" type="primary">ccoG</name>
    <name evidence="9" type="ORF">EPK99_00030</name>
</gene>
<keyword evidence="10" id="KW-1185">Reference proteome</keyword>
<sequence length="522" mass="58476">MNLYSAQDRKDVEQLHAEPVNARRNRQPLYAARKKIFPKRAEGQFRRFKWIVMLVTLGIYYISPWIRWDRGPFAPDQAILIDLSSRRFFFFFIEIWPQEFYYVAGLLVMAGFGLFLVTSAVGRAWCGYACPQTVWVDLFLVVERAIEGDRNARMKLDAGPWTFDKLRKRVAKHAIWLVIGMATGGAWIFYFADAPTLAVSLLTGKASMAAYATIAVLTATTYVLGGLMREQVCTYMCPWPRIQGAMLDENSLVVTYNDWRGEPRTRHARKAVAQGAMVGDCVDCNACVAVCPMGIDIRDGQQMECITCALCIDACNGVMDKTGKPRGLIAYATLSEYAGNMALATDGGRTAVQPSRVRNPDGSFTDTIRHFDWRIIFRPRVVFYAVIWMSVGIAMLVHLAMRDRLELNVVHDRNPQYVLESNGSIRNGYTLRVLNMVPAQRRIVLSLAGLEGATMRIAELGRQEGRSFIIDAAPDAATSLKVFVTLNPNAARAEGFLFVLEAEDHSDRATYRAAFNAPGDVQ</sequence>
<keyword evidence="6" id="KW-0411">Iron-sulfur</keyword>
<dbReference type="PROSITE" id="PS51379">
    <property type="entry name" value="4FE4S_FER_2"/>
    <property type="match status" value="1"/>
</dbReference>
<dbReference type="Gene3D" id="2.60.40.10">
    <property type="entry name" value="Immunoglobulins"/>
    <property type="match status" value="1"/>
</dbReference>
<feature type="transmembrane region" description="Helical" evidence="7">
    <location>
        <begin position="48"/>
        <end position="66"/>
    </location>
</feature>
<dbReference type="Gene3D" id="1.10.1060.10">
    <property type="entry name" value="Alpha-helical ferredoxin"/>
    <property type="match status" value="1"/>
</dbReference>
<dbReference type="PROSITE" id="PS00198">
    <property type="entry name" value="4FE4S_FER_1"/>
    <property type="match status" value="1"/>
</dbReference>
<dbReference type="EMBL" id="SBIP01000001">
    <property type="protein sequence ID" value="RWX80771.1"/>
    <property type="molecule type" value="Genomic_DNA"/>
</dbReference>
<evidence type="ECO:0000313" key="9">
    <source>
        <dbReference type="EMBL" id="RWX80771.1"/>
    </source>
</evidence>
<keyword evidence="7" id="KW-0812">Transmembrane</keyword>
<dbReference type="InterPro" id="IPR051684">
    <property type="entry name" value="Electron_Trans/Redox"/>
</dbReference>
<keyword evidence="7" id="KW-0472">Membrane</keyword>
<dbReference type="NCBIfam" id="TIGR02745">
    <property type="entry name" value="ccoG_rdxA_fixG"/>
    <property type="match status" value="1"/>
</dbReference>
<feature type="domain" description="4Fe-4S ferredoxin-type" evidence="8">
    <location>
        <begin position="281"/>
        <end position="300"/>
    </location>
</feature>
<protein>
    <submittedName>
        <fullName evidence="9">Cytochrome c oxidase accessory protein CcoG</fullName>
    </submittedName>
</protein>
<dbReference type="InterPro" id="IPR014116">
    <property type="entry name" value="Cyt_c_oxidase_cbb3_FixG"/>
</dbReference>
<evidence type="ECO:0000256" key="4">
    <source>
        <dbReference type="ARBA" id="ARBA00022982"/>
    </source>
</evidence>
<evidence type="ECO:0000256" key="7">
    <source>
        <dbReference type="SAM" id="Phobius"/>
    </source>
</evidence>
<dbReference type="RefSeq" id="WP_128440599.1">
    <property type="nucleotide sequence ID" value="NZ_SBIP01000001.1"/>
</dbReference>
<keyword evidence="1" id="KW-0813">Transport</keyword>
<dbReference type="AlphaFoldDB" id="A0A3S3SA54"/>
<dbReference type="Pfam" id="PF13746">
    <property type="entry name" value="Fer4_18"/>
    <property type="match status" value="1"/>
</dbReference>
<keyword evidence="3" id="KW-0479">Metal-binding</keyword>
<feature type="transmembrane region" description="Helical" evidence="7">
    <location>
        <begin position="174"/>
        <end position="192"/>
    </location>
</feature>
<feature type="transmembrane region" description="Helical" evidence="7">
    <location>
        <begin position="381"/>
        <end position="401"/>
    </location>
</feature>
<dbReference type="InterPro" id="IPR032879">
    <property type="entry name" value="FixG_C"/>
</dbReference>
<organism evidence="9 10">
    <name type="scientific">Neorhizobium lilium</name>
    <dbReference type="NCBI Taxonomy" id="2503024"/>
    <lineage>
        <taxon>Bacteria</taxon>
        <taxon>Pseudomonadati</taxon>
        <taxon>Pseudomonadota</taxon>
        <taxon>Alphaproteobacteria</taxon>
        <taxon>Hyphomicrobiales</taxon>
        <taxon>Rhizobiaceae</taxon>
        <taxon>Rhizobium/Agrobacterium group</taxon>
        <taxon>Neorhizobium</taxon>
    </lineage>
</organism>
<dbReference type="PANTHER" id="PTHR30176">
    <property type="entry name" value="FERREDOXIN-TYPE PROTEIN NAPH"/>
    <property type="match status" value="1"/>
</dbReference>
<evidence type="ECO:0000259" key="8">
    <source>
        <dbReference type="PROSITE" id="PS51379"/>
    </source>
</evidence>
<dbReference type="InterPro" id="IPR009051">
    <property type="entry name" value="Helical_ferredxn"/>
</dbReference>
<evidence type="ECO:0000256" key="6">
    <source>
        <dbReference type="ARBA" id="ARBA00023014"/>
    </source>
</evidence>
<dbReference type="GO" id="GO:0005886">
    <property type="term" value="C:plasma membrane"/>
    <property type="evidence" value="ECO:0007669"/>
    <property type="project" value="TreeGrafter"/>
</dbReference>
<reference evidence="9 10" key="1">
    <citation type="submission" date="2019-01" db="EMBL/GenBank/DDBJ databases">
        <title>The draft genome of Rhizobium sp. 24NR.</title>
        <authorList>
            <person name="Liu L."/>
            <person name="Liang L."/>
            <person name="Shi S."/>
            <person name="Xu L."/>
            <person name="Wang X."/>
            <person name="Li L."/>
            <person name="Zhang X."/>
        </authorList>
    </citation>
    <scope>NUCLEOTIDE SEQUENCE [LARGE SCALE GENOMIC DNA]</scope>
    <source>
        <strain evidence="9 10">24NR</strain>
    </source>
</reference>